<evidence type="ECO:0000256" key="3">
    <source>
        <dbReference type="ARBA" id="ARBA00022801"/>
    </source>
</evidence>
<keyword evidence="4" id="KW-0720">Serine protease</keyword>
<dbReference type="RefSeq" id="XP_015181475.1">
    <property type="nucleotide sequence ID" value="XM_015325989.1"/>
</dbReference>
<dbReference type="Pfam" id="PF00089">
    <property type="entry name" value="Trypsin"/>
    <property type="match status" value="1"/>
</dbReference>
<dbReference type="InterPro" id="IPR001314">
    <property type="entry name" value="Peptidase_S1A"/>
</dbReference>
<dbReference type="GeneID" id="107069049"/>
<feature type="signal peptide" evidence="6">
    <location>
        <begin position="1"/>
        <end position="22"/>
    </location>
</feature>
<keyword evidence="8" id="KW-1185">Reference proteome</keyword>
<dbReference type="SMART" id="SM00020">
    <property type="entry name" value="Tryp_SPc"/>
    <property type="match status" value="1"/>
</dbReference>
<evidence type="ECO:0000256" key="1">
    <source>
        <dbReference type="ARBA" id="ARBA00007664"/>
    </source>
</evidence>
<proteinExistence type="inferred from homology"/>
<keyword evidence="2" id="KW-0645">Protease</keyword>
<name>A0ABM1IMN8_POLDO</name>
<evidence type="ECO:0000259" key="7">
    <source>
        <dbReference type="PROSITE" id="PS50240"/>
    </source>
</evidence>
<evidence type="ECO:0000313" key="9">
    <source>
        <dbReference type="RefSeq" id="XP_015181475.1"/>
    </source>
</evidence>
<feature type="chain" id="PRO_5047437259" evidence="6">
    <location>
        <begin position="23"/>
        <end position="249"/>
    </location>
</feature>
<evidence type="ECO:0000256" key="4">
    <source>
        <dbReference type="ARBA" id="ARBA00022825"/>
    </source>
</evidence>
<organism evidence="8 9">
    <name type="scientific">Polistes dominula</name>
    <name type="common">European paper wasp</name>
    <name type="synonym">Vespa dominula</name>
    <dbReference type="NCBI Taxonomy" id="743375"/>
    <lineage>
        <taxon>Eukaryota</taxon>
        <taxon>Metazoa</taxon>
        <taxon>Ecdysozoa</taxon>
        <taxon>Arthropoda</taxon>
        <taxon>Hexapoda</taxon>
        <taxon>Insecta</taxon>
        <taxon>Pterygota</taxon>
        <taxon>Neoptera</taxon>
        <taxon>Endopterygota</taxon>
        <taxon>Hymenoptera</taxon>
        <taxon>Apocrita</taxon>
        <taxon>Aculeata</taxon>
        <taxon>Vespoidea</taxon>
        <taxon>Vespidae</taxon>
        <taxon>Polistinae</taxon>
        <taxon>Polistini</taxon>
        <taxon>Polistes</taxon>
    </lineage>
</organism>
<dbReference type="PRINTS" id="PR00722">
    <property type="entry name" value="CHYMOTRYPSIN"/>
</dbReference>
<dbReference type="Proteomes" id="UP000694924">
    <property type="component" value="Unplaced"/>
</dbReference>
<dbReference type="InterPro" id="IPR009003">
    <property type="entry name" value="Peptidase_S1_PA"/>
</dbReference>
<evidence type="ECO:0000313" key="8">
    <source>
        <dbReference type="Proteomes" id="UP000694924"/>
    </source>
</evidence>
<evidence type="ECO:0000256" key="2">
    <source>
        <dbReference type="ARBA" id="ARBA00022670"/>
    </source>
</evidence>
<dbReference type="PANTHER" id="PTHR24276:SF91">
    <property type="entry name" value="AT26814P-RELATED"/>
    <property type="match status" value="1"/>
</dbReference>
<dbReference type="Gene3D" id="2.40.10.10">
    <property type="entry name" value="Trypsin-like serine proteases"/>
    <property type="match status" value="1"/>
</dbReference>
<protein>
    <submittedName>
        <fullName evidence="9">Trypsin-3-like</fullName>
    </submittedName>
</protein>
<dbReference type="InterPro" id="IPR050430">
    <property type="entry name" value="Peptidase_S1"/>
</dbReference>
<dbReference type="CDD" id="cd00190">
    <property type="entry name" value="Tryp_SPc"/>
    <property type="match status" value="1"/>
</dbReference>
<keyword evidence="3" id="KW-0378">Hydrolase</keyword>
<reference evidence="9" key="1">
    <citation type="submission" date="2025-08" db="UniProtKB">
        <authorList>
            <consortium name="RefSeq"/>
        </authorList>
    </citation>
    <scope>IDENTIFICATION</scope>
    <source>
        <tissue evidence="9">Whole body</tissue>
    </source>
</reference>
<gene>
    <name evidence="9" type="primary">LOC107069049</name>
</gene>
<dbReference type="InterPro" id="IPR043504">
    <property type="entry name" value="Peptidase_S1_PA_chymotrypsin"/>
</dbReference>
<dbReference type="PROSITE" id="PS50240">
    <property type="entry name" value="TRYPSIN_DOM"/>
    <property type="match status" value="1"/>
</dbReference>
<dbReference type="SUPFAM" id="SSF50494">
    <property type="entry name" value="Trypsin-like serine proteases"/>
    <property type="match status" value="1"/>
</dbReference>
<evidence type="ECO:0000256" key="6">
    <source>
        <dbReference type="SAM" id="SignalP"/>
    </source>
</evidence>
<dbReference type="InterPro" id="IPR001254">
    <property type="entry name" value="Trypsin_dom"/>
</dbReference>
<feature type="domain" description="Peptidase S1" evidence="7">
    <location>
        <begin position="18"/>
        <end position="246"/>
    </location>
</feature>
<dbReference type="PANTHER" id="PTHR24276">
    <property type="entry name" value="POLYSERASE-RELATED"/>
    <property type="match status" value="1"/>
</dbReference>
<accession>A0ABM1IMN8</accession>
<keyword evidence="6" id="KW-0732">Signal</keyword>
<keyword evidence="5" id="KW-1015">Disulfide bond</keyword>
<evidence type="ECO:0000256" key="5">
    <source>
        <dbReference type="ARBA" id="ARBA00023157"/>
    </source>
</evidence>
<sequence length="249" mass="27628">MTLKIILLVCAIFAEIFILGETRKVSINEYSYHVSVQKFGKHICSGALIYESWILTTASCVFNLKASDIKIRVRSESLIKNGDDLDVDNIVIHNHFDKCINLNDIALIRLKTPALFGPKLQPIGLPGSADYFIKDNTTVFVTGWQRKLSQDIPIETELSVISVMTVNQEKCSSVMPSYQPLSENMLCAGNMTKGVETCQGDLGAPLMVDQMLIGILSYGLGCETMLHPGVYTRISNYLKWIASNSGVHY</sequence>
<comment type="similarity">
    <text evidence="1">Belongs to the peptidase S1 family.</text>
</comment>